<proteinExistence type="predicted"/>
<evidence type="ECO:0000313" key="4">
    <source>
        <dbReference type="Proteomes" id="UP000294678"/>
    </source>
</evidence>
<keyword evidence="4" id="KW-1185">Reference proteome</keyword>
<evidence type="ECO:0000313" key="3">
    <source>
        <dbReference type="EMBL" id="TDT71895.1"/>
    </source>
</evidence>
<dbReference type="PANTHER" id="PTHR13090:SF1">
    <property type="entry name" value="ARGININE-HYDROXYLASE NDUFAF5, MITOCHONDRIAL"/>
    <property type="match status" value="1"/>
</dbReference>
<protein>
    <submittedName>
        <fullName evidence="3">Malonyl-CoA O-methyltransferase</fullName>
    </submittedName>
</protein>
<keyword evidence="2" id="KW-0808">Transferase</keyword>
<dbReference type="InterPro" id="IPR050602">
    <property type="entry name" value="Malonyl-ACP_OMT"/>
</dbReference>
<gene>
    <name evidence="3" type="ORF">EV215_0587</name>
</gene>
<evidence type="ECO:0000256" key="1">
    <source>
        <dbReference type="ARBA" id="ARBA00022603"/>
    </source>
</evidence>
<accession>A0AA46I692</accession>
<dbReference type="AlphaFoldDB" id="A0AA46I692"/>
<dbReference type="EMBL" id="SOBG01000002">
    <property type="protein sequence ID" value="TDT71895.1"/>
    <property type="molecule type" value="Genomic_DNA"/>
</dbReference>
<dbReference type="Proteomes" id="UP000294678">
    <property type="component" value="Unassembled WGS sequence"/>
</dbReference>
<dbReference type="GO" id="GO:0032259">
    <property type="term" value="P:methylation"/>
    <property type="evidence" value="ECO:0007669"/>
    <property type="project" value="UniProtKB-KW"/>
</dbReference>
<evidence type="ECO:0000256" key="2">
    <source>
        <dbReference type="ARBA" id="ARBA00022679"/>
    </source>
</evidence>
<dbReference type="Gene3D" id="3.40.50.150">
    <property type="entry name" value="Vaccinia Virus protein VP39"/>
    <property type="match status" value="1"/>
</dbReference>
<dbReference type="PANTHER" id="PTHR13090">
    <property type="entry name" value="ARGININE-HYDROXYLASE NDUFAF5, MITOCHONDRIAL"/>
    <property type="match status" value="1"/>
</dbReference>
<dbReference type="Pfam" id="PF13489">
    <property type="entry name" value="Methyltransf_23"/>
    <property type="match status" value="1"/>
</dbReference>
<sequence length="250" mass="30024">MINKKYVQNNFSKSVNSYDSYAKIQKIMAQDLYNFLPNIKNPKILEIGCGTGIFTEYLFKKYENMTLDVVDISNDMIDIVKLKYKDKINSYIVCDAEEYLFKNQKYDLIVSNAVFQWFNNLEKTLDYYKTILNNNGKIIFATFIDKTYYELRNAFYEYNKDFIFSQKFIKLEYFKKRKDIEILKNEHYIERYNNLLEFLKSIKKIGANSALQSRKLLTKNILRNVEKKYIELYKEIKVTNDIIYAKIELL</sequence>
<name>A0AA46I692_9FUSO</name>
<comment type="caution">
    <text evidence="3">The sequence shown here is derived from an EMBL/GenBank/DDBJ whole genome shotgun (WGS) entry which is preliminary data.</text>
</comment>
<dbReference type="RefSeq" id="WP_134112489.1">
    <property type="nucleotide sequence ID" value="NZ_SOBG01000002.1"/>
</dbReference>
<dbReference type="InterPro" id="IPR029063">
    <property type="entry name" value="SAM-dependent_MTases_sf"/>
</dbReference>
<organism evidence="3 4">
    <name type="scientific">Hypnocyclicus thermotrophus</name>
    <dbReference type="NCBI Taxonomy" id="1627895"/>
    <lineage>
        <taxon>Bacteria</taxon>
        <taxon>Fusobacteriati</taxon>
        <taxon>Fusobacteriota</taxon>
        <taxon>Fusobacteriia</taxon>
        <taxon>Fusobacteriales</taxon>
        <taxon>Fusobacteriaceae</taxon>
        <taxon>Hypnocyclicus</taxon>
    </lineage>
</organism>
<reference evidence="3 4" key="1">
    <citation type="submission" date="2019-03" db="EMBL/GenBank/DDBJ databases">
        <title>Genomic Encyclopedia of Type Strains, Phase IV (KMG-IV): sequencing the most valuable type-strain genomes for metagenomic binning, comparative biology and taxonomic classification.</title>
        <authorList>
            <person name="Goeker M."/>
        </authorList>
    </citation>
    <scope>NUCLEOTIDE SEQUENCE [LARGE SCALE GENOMIC DNA]</scope>
    <source>
        <strain evidence="3 4">DSM 100055</strain>
    </source>
</reference>
<dbReference type="CDD" id="cd02440">
    <property type="entry name" value="AdoMet_MTases"/>
    <property type="match status" value="1"/>
</dbReference>
<dbReference type="SUPFAM" id="SSF53335">
    <property type="entry name" value="S-adenosyl-L-methionine-dependent methyltransferases"/>
    <property type="match status" value="1"/>
</dbReference>
<dbReference type="GO" id="GO:0008757">
    <property type="term" value="F:S-adenosylmethionine-dependent methyltransferase activity"/>
    <property type="evidence" value="ECO:0007669"/>
    <property type="project" value="InterPro"/>
</dbReference>
<keyword evidence="1" id="KW-0489">Methyltransferase</keyword>